<keyword evidence="1" id="KW-0614">Plasmid</keyword>
<dbReference type="Gene3D" id="1.10.10.10">
    <property type="entry name" value="Winged helix-like DNA-binding domain superfamily/Winged helix DNA-binding domain"/>
    <property type="match status" value="1"/>
</dbReference>
<gene>
    <name evidence="1" type="ORF">pWH03_00001</name>
</gene>
<dbReference type="InterPro" id="IPR036390">
    <property type="entry name" value="WH_DNA-bd_sf"/>
</dbReference>
<reference evidence="1" key="1">
    <citation type="submission" date="2016-10" db="EMBL/GenBank/DDBJ databases">
        <authorList>
            <person name="Sun J."/>
        </authorList>
    </citation>
    <scope>NUCLEOTIDE SEQUENCE</scope>
    <source>
        <strain evidence="1">WH03</strain>
        <plasmid evidence="1">pWH03-3</plasmid>
    </source>
</reference>
<dbReference type="AlphaFoldDB" id="A0A1U9XG22"/>
<sequence length="63" mass="7232">MNSTLSTLPMAAKKVLFLAMCQINSKNEFDDDHIFYVTVADYIKWVQVKPDAAYLALRMALIY</sequence>
<geneLocation type="plasmid" evidence="1">
    <name>pWH03-3</name>
</geneLocation>
<dbReference type="SUPFAM" id="SSF46785">
    <property type="entry name" value="Winged helix' DNA-binding domain"/>
    <property type="match status" value="1"/>
</dbReference>
<dbReference type="InterPro" id="IPR036388">
    <property type="entry name" value="WH-like_DNA-bd_sf"/>
</dbReference>
<evidence type="ECO:0008006" key="2">
    <source>
        <dbReference type="Google" id="ProtNLM"/>
    </source>
</evidence>
<name>A0A1U9XG22_ECOLX</name>
<organism evidence="1">
    <name type="scientific">Escherichia coli</name>
    <dbReference type="NCBI Taxonomy" id="562"/>
    <lineage>
        <taxon>Bacteria</taxon>
        <taxon>Pseudomonadati</taxon>
        <taxon>Pseudomonadota</taxon>
        <taxon>Gammaproteobacteria</taxon>
        <taxon>Enterobacterales</taxon>
        <taxon>Enterobacteriaceae</taxon>
        <taxon>Escherichia</taxon>
    </lineage>
</organism>
<proteinExistence type="predicted"/>
<dbReference type="EMBL" id="KY075655">
    <property type="protein sequence ID" value="AQZ20360.1"/>
    <property type="molecule type" value="Genomic_DNA"/>
</dbReference>
<accession>A0A1U9XG22</accession>
<evidence type="ECO:0000313" key="1">
    <source>
        <dbReference type="EMBL" id="AQZ20360.1"/>
    </source>
</evidence>
<protein>
    <recommendedName>
        <fullName evidence="2">Replication initiation protein</fullName>
    </recommendedName>
</protein>